<name>A0ABR3EQK5_9AGAR</name>
<reference evidence="1 2" key="1">
    <citation type="submission" date="2024-02" db="EMBL/GenBank/DDBJ databases">
        <title>A draft genome for the cacao thread blight pathogen Marasmius crinis-equi.</title>
        <authorList>
            <person name="Cohen S.P."/>
            <person name="Baruah I.K."/>
            <person name="Amoako-Attah I."/>
            <person name="Bukari Y."/>
            <person name="Meinhardt L.W."/>
            <person name="Bailey B.A."/>
        </authorList>
    </citation>
    <scope>NUCLEOTIDE SEQUENCE [LARGE SCALE GENOMIC DNA]</scope>
    <source>
        <strain evidence="1 2">GH-76</strain>
    </source>
</reference>
<comment type="caution">
    <text evidence="1">The sequence shown here is derived from an EMBL/GenBank/DDBJ whole genome shotgun (WGS) entry which is preliminary data.</text>
</comment>
<keyword evidence="2" id="KW-1185">Reference proteome</keyword>
<dbReference type="EMBL" id="JBAHYK010002383">
    <property type="protein sequence ID" value="KAL0565180.1"/>
    <property type="molecule type" value="Genomic_DNA"/>
</dbReference>
<sequence>MPEHLQDDCASDCLHHFAAIFLPTDNPLVKAHAKPWFRDRNVDHAALLRLLIVIAPELLEAIECPETPNRKHIVRLLRDGGVIKLERVHR</sequence>
<feature type="non-terminal residue" evidence="1">
    <location>
        <position position="90"/>
    </location>
</feature>
<protein>
    <submittedName>
        <fullName evidence="1">Uncharacterized protein</fullName>
    </submittedName>
</protein>
<organism evidence="1 2">
    <name type="scientific">Marasmius crinis-equi</name>
    <dbReference type="NCBI Taxonomy" id="585013"/>
    <lineage>
        <taxon>Eukaryota</taxon>
        <taxon>Fungi</taxon>
        <taxon>Dikarya</taxon>
        <taxon>Basidiomycota</taxon>
        <taxon>Agaricomycotina</taxon>
        <taxon>Agaricomycetes</taxon>
        <taxon>Agaricomycetidae</taxon>
        <taxon>Agaricales</taxon>
        <taxon>Marasmiineae</taxon>
        <taxon>Marasmiaceae</taxon>
        <taxon>Marasmius</taxon>
    </lineage>
</organism>
<evidence type="ECO:0000313" key="2">
    <source>
        <dbReference type="Proteomes" id="UP001465976"/>
    </source>
</evidence>
<evidence type="ECO:0000313" key="1">
    <source>
        <dbReference type="EMBL" id="KAL0565180.1"/>
    </source>
</evidence>
<dbReference type="Proteomes" id="UP001465976">
    <property type="component" value="Unassembled WGS sequence"/>
</dbReference>
<proteinExistence type="predicted"/>
<gene>
    <name evidence="1" type="ORF">V5O48_016851</name>
</gene>
<accession>A0ABR3EQK5</accession>